<sequence length="232" mass="26304">MGQLVRPKASTLRFSMCVGICVVALMSNPSLAQNQDTLWLKVVTKMKANQQMVPRDVELTMYVTKDEQQSQINIQKRITSWNQHGAVYTNLKTTVVPASPEPKKEMKAFDMKSVMNGISGEIFKPDANVKRTDDVILGGKKWSLFELKEGGLKKTSMKIWVHPETTQIYQQEIEAYIPMGFDGKMQTFYDLEDEGNNLPVMSKSSGVVLIPFRKMTLSITESYKNWISRPAN</sequence>
<evidence type="ECO:0000313" key="2">
    <source>
        <dbReference type="EMBL" id="MBC3832606.1"/>
    </source>
</evidence>
<reference evidence="2 3" key="1">
    <citation type="submission" date="2020-08" db="EMBL/GenBank/DDBJ databases">
        <title>Novel species isolated from subtropical streams in China.</title>
        <authorList>
            <person name="Lu H."/>
        </authorList>
    </citation>
    <scope>NUCLEOTIDE SEQUENCE [LARGE SCALE GENOMIC DNA]</scope>
    <source>
        <strain evidence="2 3">KCTC 52442</strain>
    </source>
</reference>
<feature type="signal peptide" evidence="1">
    <location>
        <begin position="1"/>
        <end position="32"/>
    </location>
</feature>
<evidence type="ECO:0008006" key="4">
    <source>
        <dbReference type="Google" id="ProtNLM"/>
    </source>
</evidence>
<comment type="caution">
    <text evidence="2">The sequence shown here is derived from an EMBL/GenBank/DDBJ whole genome shotgun (WGS) entry which is preliminary data.</text>
</comment>
<protein>
    <recommendedName>
        <fullName evidence="4">Outer membrane lipoprotein-sorting protein</fullName>
    </recommendedName>
</protein>
<accession>A0ABR6XT19</accession>
<keyword evidence="3" id="KW-1185">Reference proteome</keyword>
<dbReference type="RefSeq" id="WP_186891639.1">
    <property type="nucleotide sequence ID" value="NZ_JACOFU010000005.1"/>
</dbReference>
<proteinExistence type="predicted"/>
<feature type="chain" id="PRO_5046659185" description="Outer membrane lipoprotein-sorting protein" evidence="1">
    <location>
        <begin position="33"/>
        <end position="232"/>
    </location>
</feature>
<organism evidence="2 3">
    <name type="scientific">Undibacterium amnicola</name>
    <dbReference type="NCBI Taxonomy" id="1834038"/>
    <lineage>
        <taxon>Bacteria</taxon>
        <taxon>Pseudomonadati</taxon>
        <taxon>Pseudomonadota</taxon>
        <taxon>Betaproteobacteria</taxon>
        <taxon>Burkholderiales</taxon>
        <taxon>Oxalobacteraceae</taxon>
        <taxon>Undibacterium</taxon>
    </lineage>
</organism>
<dbReference type="Proteomes" id="UP000643610">
    <property type="component" value="Unassembled WGS sequence"/>
</dbReference>
<evidence type="ECO:0000313" key="3">
    <source>
        <dbReference type="Proteomes" id="UP000643610"/>
    </source>
</evidence>
<dbReference type="EMBL" id="JACOFU010000005">
    <property type="protein sequence ID" value="MBC3832606.1"/>
    <property type="molecule type" value="Genomic_DNA"/>
</dbReference>
<keyword evidence="1" id="KW-0732">Signal</keyword>
<evidence type="ECO:0000256" key="1">
    <source>
        <dbReference type="SAM" id="SignalP"/>
    </source>
</evidence>
<gene>
    <name evidence="2" type="ORF">H8K33_13945</name>
</gene>
<name>A0ABR6XT19_9BURK</name>